<protein>
    <recommendedName>
        <fullName evidence="13">EF-hand domain-containing protein</fullName>
    </recommendedName>
</protein>
<dbReference type="PROSITE" id="PS50222">
    <property type="entry name" value="EF_HAND_2"/>
    <property type="match status" value="2"/>
</dbReference>
<dbReference type="PANTHER" id="PTHR45678">
    <property type="entry name" value="MITOCHONDRIAL 2-OXODICARBOXYLATE CARRIER 1-RELATED"/>
    <property type="match status" value="1"/>
</dbReference>
<evidence type="ECO:0000256" key="1">
    <source>
        <dbReference type="ARBA" id="ARBA00004448"/>
    </source>
</evidence>
<reference evidence="14 15" key="1">
    <citation type="journal article" date="2008" name="Nature">
        <title>The Trichoplax genome and the nature of placozoans.</title>
        <authorList>
            <person name="Srivastava M."/>
            <person name="Begovic E."/>
            <person name="Chapman J."/>
            <person name="Putnam N.H."/>
            <person name="Hellsten U."/>
            <person name="Kawashima T."/>
            <person name="Kuo A."/>
            <person name="Mitros T."/>
            <person name="Salamov A."/>
            <person name="Carpenter M.L."/>
            <person name="Signorovitch A.Y."/>
            <person name="Moreno M.A."/>
            <person name="Kamm K."/>
            <person name="Grimwood J."/>
            <person name="Schmutz J."/>
            <person name="Shapiro H."/>
            <person name="Grigoriev I.V."/>
            <person name="Buss L.W."/>
            <person name="Schierwater B."/>
            <person name="Dellaporta S.L."/>
            <person name="Rokhsar D.S."/>
        </authorList>
    </citation>
    <scope>NUCLEOTIDE SEQUENCE [LARGE SCALE GENOMIC DNA]</scope>
    <source>
        <strain evidence="14 15">Grell-BS-1999</strain>
    </source>
</reference>
<dbReference type="PANTHER" id="PTHR45678:SF9">
    <property type="entry name" value="CALCIUM-BINDING MITOCHONDRIAL CARRIER PROTEIN ARALAR1"/>
    <property type="match status" value="1"/>
</dbReference>
<dbReference type="Pfam" id="PF13833">
    <property type="entry name" value="EF-hand_8"/>
    <property type="match status" value="1"/>
</dbReference>
<feature type="domain" description="EF-hand" evidence="13">
    <location>
        <begin position="132"/>
        <end position="167"/>
    </location>
</feature>
<dbReference type="SMART" id="SM00054">
    <property type="entry name" value="EFh"/>
    <property type="match status" value="2"/>
</dbReference>
<dbReference type="InterPro" id="IPR011992">
    <property type="entry name" value="EF-hand-dom_pair"/>
</dbReference>
<feature type="non-terminal residue" evidence="14">
    <location>
        <position position="1"/>
    </location>
</feature>
<comment type="subcellular location">
    <subcellularLocation>
        <location evidence="1">Mitochondrion inner membrane</location>
        <topology evidence="1">Multi-pass membrane protein</topology>
    </subcellularLocation>
</comment>
<dbReference type="eggNOG" id="KOG0751">
    <property type="taxonomic scope" value="Eukaryota"/>
</dbReference>
<dbReference type="InterPro" id="IPR002067">
    <property type="entry name" value="MCP"/>
</dbReference>
<dbReference type="SUPFAM" id="SSF47473">
    <property type="entry name" value="EF-hand"/>
    <property type="match status" value="2"/>
</dbReference>
<dbReference type="Pfam" id="PF00036">
    <property type="entry name" value="EF-hand_1"/>
    <property type="match status" value="1"/>
</dbReference>
<keyword evidence="8" id="KW-1133">Transmembrane helix</keyword>
<dbReference type="FunCoup" id="B3RPL0">
    <property type="interactions" value="1239"/>
</dbReference>
<dbReference type="InterPro" id="IPR051028">
    <property type="entry name" value="Mito_Solute_Carrier"/>
</dbReference>
<evidence type="ECO:0000259" key="13">
    <source>
        <dbReference type="PROSITE" id="PS50222"/>
    </source>
</evidence>
<dbReference type="GO" id="GO:0015813">
    <property type="term" value="P:L-glutamate transmembrane transport"/>
    <property type="evidence" value="ECO:0000318"/>
    <property type="project" value="GO_Central"/>
</dbReference>
<dbReference type="InterPro" id="IPR023395">
    <property type="entry name" value="MCP_dom_sf"/>
</dbReference>
<feature type="repeat" description="Solcar" evidence="12">
    <location>
        <begin position="397"/>
        <end position="480"/>
    </location>
</feature>
<dbReference type="HOGENOM" id="CLU_014931_3_0_1"/>
<evidence type="ECO:0000256" key="12">
    <source>
        <dbReference type="PROSITE-ProRule" id="PRU00282"/>
    </source>
</evidence>
<keyword evidence="7" id="KW-0106">Calcium</keyword>
<dbReference type="CTD" id="6751258"/>
<dbReference type="KEGG" id="tad:TRIADDRAFT_21712"/>
<dbReference type="FunFam" id="1.50.40.10:FF:000004">
    <property type="entry name" value="Calcium-binding mitochondrial carrier protein Aralar1"/>
    <property type="match status" value="1"/>
</dbReference>
<dbReference type="GO" id="GO:0043490">
    <property type="term" value="P:malate-aspartate shuttle"/>
    <property type="evidence" value="ECO:0000318"/>
    <property type="project" value="GO_Central"/>
</dbReference>
<accession>B3RPL0</accession>
<keyword evidence="6" id="KW-0999">Mitochondrion inner membrane</keyword>
<keyword evidence="3" id="KW-0813">Transport</keyword>
<dbReference type="Gene3D" id="1.50.40.10">
    <property type="entry name" value="Mitochondrial carrier domain"/>
    <property type="match status" value="1"/>
</dbReference>
<dbReference type="InterPro" id="IPR018108">
    <property type="entry name" value="MCP_transmembrane"/>
</dbReference>
<dbReference type="SUPFAM" id="SSF103506">
    <property type="entry name" value="Mitochondrial carrier"/>
    <property type="match status" value="1"/>
</dbReference>
<feature type="repeat" description="Solcar" evidence="12">
    <location>
        <begin position="299"/>
        <end position="389"/>
    </location>
</feature>
<dbReference type="EMBL" id="DS985242">
    <property type="protein sequence ID" value="EDV28209.1"/>
    <property type="molecule type" value="Genomic_DNA"/>
</dbReference>
<keyword evidence="4 12" id="KW-0812">Transmembrane</keyword>
<dbReference type="GO" id="GO:0005313">
    <property type="term" value="F:L-glutamate transmembrane transporter activity"/>
    <property type="evidence" value="ECO:0000318"/>
    <property type="project" value="GO_Central"/>
</dbReference>
<evidence type="ECO:0000256" key="4">
    <source>
        <dbReference type="ARBA" id="ARBA00022692"/>
    </source>
</evidence>
<dbReference type="OMA" id="AFQNVMR"/>
<evidence type="ECO:0000313" key="15">
    <source>
        <dbReference type="Proteomes" id="UP000009022"/>
    </source>
</evidence>
<feature type="domain" description="EF-hand" evidence="13">
    <location>
        <begin position="61"/>
        <end position="96"/>
    </location>
</feature>
<dbReference type="PROSITE" id="PS50920">
    <property type="entry name" value="SOLCAR"/>
    <property type="match status" value="3"/>
</dbReference>
<dbReference type="GO" id="GO:0015810">
    <property type="term" value="P:aspartate transmembrane transport"/>
    <property type="evidence" value="ECO:0000318"/>
    <property type="project" value="GO_Central"/>
</dbReference>
<dbReference type="Gene3D" id="1.10.238.10">
    <property type="entry name" value="EF-hand"/>
    <property type="match status" value="2"/>
</dbReference>
<dbReference type="GeneID" id="6751258"/>
<evidence type="ECO:0000256" key="9">
    <source>
        <dbReference type="ARBA" id="ARBA00023128"/>
    </source>
</evidence>
<gene>
    <name evidence="14" type="ORF">TRIADDRAFT_21712</name>
</gene>
<evidence type="ECO:0000313" key="14">
    <source>
        <dbReference type="EMBL" id="EDV28209.1"/>
    </source>
</evidence>
<keyword evidence="15" id="KW-1185">Reference proteome</keyword>
<dbReference type="Proteomes" id="UP000009022">
    <property type="component" value="Unassembled WGS sequence"/>
</dbReference>
<dbReference type="PRINTS" id="PR00926">
    <property type="entry name" value="MITOCARRIER"/>
</dbReference>
<dbReference type="GO" id="GO:0005509">
    <property type="term" value="F:calcium ion binding"/>
    <property type="evidence" value="ECO:0007669"/>
    <property type="project" value="InterPro"/>
</dbReference>
<dbReference type="RefSeq" id="XP_002110043.1">
    <property type="nucleotide sequence ID" value="XM_002110007.1"/>
</dbReference>
<feature type="repeat" description="Solcar" evidence="12">
    <location>
        <begin position="488"/>
        <end position="576"/>
    </location>
</feature>
<keyword evidence="5" id="KW-0677">Repeat</keyword>
<evidence type="ECO:0000256" key="2">
    <source>
        <dbReference type="ARBA" id="ARBA00006375"/>
    </source>
</evidence>
<dbReference type="InterPro" id="IPR002048">
    <property type="entry name" value="EF_hand_dom"/>
</dbReference>
<name>B3RPL0_TRIAD</name>
<evidence type="ECO:0000256" key="10">
    <source>
        <dbReference type="ARBA" id="ARBA00023136"/>
    </source>
</evidence>
<organism evidence="14 15">
    <name type="scientific">Trichoplax adhaerens</name>
    <name type="common">Trichoplax reptans</name>
    <dbReference type="NCBI Taxonomy" id="10228"/>
    <lineage>
        <taxon>Eukaryota</taxon>
        <taxon>Metazoa</taxon>
        <taxon>Placozoa</taxon>
        <taxon>Uniplacotomia</taxon>
        <taxon>Trichoplacea</taxon>
        <taxon>Trichoplacidae</taxon>
        <taxon>Trichoplax</taxon>
    </lineage>
</organism>
<evidence type="ECO:0000256" key="3">
    <source>
        <dbReference type="ARBA" id="ARBA00022448"/>
    </source>
</evidence>
<evidence type="ECO:0000256" key="11">
    <source>
        <dbReference type="ARBA" id="ARBA00038674"/>
    </source>
</evidence>
<dbReference type="GO" id="GO:0005743">
    <property type="term" value="C:mitochondrial inner membrane"/>
    <property type="evidence" value="ECO:0007669"/>
    <property type="project" value="UniProtKB-SubCell"/>
</dbReference>
<keyword evidence="10 12" id="KW-0472">Membrane</keyword>
<comment type="subunit">
    <text evidence="11">Homodimer (via N-terminus).</text>
</comment>
<dbReference type="OrthoDB" id="2161at2759"/>
<dbReference type="Pfam" id="PF00153">
    <property type="entry name" value="Mito_carr"/>
    <property type="match status" value="3"/>
</dbReference>
<sequence>YAKDVSGGERLMSYEDFINHYLGLGISDGNVVQLLGSCADNSKKGAISFKEFCALELLLSSADASYKLAFRLFDTDGKGVVTFDQFRQILSSTLTNRIAPFNFDGEFVKRYFGEKKNRQITYLEFSEMAKHLRHELNMQIFKQYDNDSTGTITGHAFTELMLETKKELLSTHIKQNLPKIVGSLPSDKVNFAYYSAFIDLLSNIDVIEEIFTRAAEDLGKDSITKEEFLQTSRLYSQITPFEVDILYRLCEVDNGKGHIGRSDIQHLVPENLQNFPNNKATNITPTSQEAAVRFFTDVAESVYRFALGSVAGAVGATAVYPIDLVKTRLQNQRGKLVGELMYKNSLDCFVRVVKVEGFFGLYRGLLPQFIGVAPEKAIKLTMNDLLRDKLKTKKGELPLLNEIIAGGTAGGCQVVFTNPLEIVKIRLQVAGEVPGLRLGAVQVIRDLGLTGLYKGARACFLRDIPFSAIYFPAYAHLKPVFADKNGSNGPTSLLAAAALAGAPAASLSTPADVIKTRLQVQARKGQTTYDGIIDCTRKLMKQEGFRAFWKGAPARVFRSSPQFGVTLVTYELLQRYLYVDFGGTAPSGSPMALAQQSLPASSQSHYISGNPDHIGGMKLAVASFVGLETKFGLTLPKFKLPS</sequence>
<dbReference type="STRING" id="10228.B3RPL0"/>
<keyword evidence="9" id="KW-0496">Mitochondrion</keyword>
<dbReference type="GO" id="GO:0015183">
    <property type="term" value="F:L-aspartate transmembrane transporter activity"/>
    <property type="evidence" value="ECO:0000318"/>
    <property type="project" value="GO_Central"/>
</dbReference>
<evidence type="ECO:0000256" key="6">
    <source>
        <dbReference type="ARBA" id="ARBA00022792"/>
    </source>
</evidence>
<dbReference type="AlphaFoldDB" id="B3RPL0"/>
<comment type="similarity">
    <text evidence="2">Belongs to the mitochondrial carrier (TC 2.A.29) family.</text>
</comment>
<evidence type="ECO:0000256" key="7">
    <source>
        <dbReference type="ARBA" id="ARBA00022837"/>
    </source>
</evidence>
<evidence type="ECO:0000256" key="8">
    <source>
        <dbReference type="ARBA" id="ARBA00022989"/>
    </source>
</evidence>
<proteinExistence type="inferred from homology"/>
<dbReference type="PhylomeDB" id="B3RPL0"/>
<evidence type="ECO:0000256" key="5">
    <source>
        <dbReference type="ARBA" id="ARBA00022737"/>
    </source>
</evidence>
<dbReference type="InParanoid" id="B3RPL0"/>